<proteinExistence type="predicted"/>
<sequence>MNALLVSVVCLCLGVCAGQVSQVDDNSFNCYFCREVNGRVQDCLNLPIACYPGEVCSIVYSGHDYDMKCKNDYDCVDTISDPYGTCSSGGFEVGVGKCEICCSTGSCVQDSINTLYSSELVVDTGNTVPGPSCPSAATRSRCNHGEVCAITYTGHNNYDMKCQRQHECAVETSDPWAPCSTGGVEVEFGVCEICCNSTTCVENMVHKLSTTIQTTPGPSCPGRCSSQNAADCVASGSHCSPGEVCSITYGDQNYEMKCQRPLDCAVVTTDRLILCPTGGVEVYNGFCEVCCNTTGCVQDLVDKLITQFDPYPAVYCPGSCFSHDLATCVMTGTYCALDEFCEVGITSVLRAHGQCRSNHELQKCREDQLKDSCLHPIYHNGHLRPCISDCCTSDACLQEHFGTYWNYAPHWTNWHPVTNSADRTTLTTHRPTVTHAPTTETHAPTTRTTTHAPTTTTTRAPTTTTTTHAPTTRTTTHAPTTTTTRAPTTTTTTHAPTTRTTTHAPTTTTTRAPTTTTTTHAPTTRTTTHAPTTTTTRSTYHHDNHTRTHDQNYHTCTDNYYHTSTYNNHNNNNNYKGYYARPSGSHTEPAKYRRKSRLCPYTGASRYSRDNRNPQR</sequence>
<feature type="signal peptide" evidence="2">
    <location>
        <begin position="1"/>
        <end position="18"/>
    </location>
</feature>
<feature type="compositionally biased region" description="Basic and acidic residues" evidence="1">
    <location>
        <begin position="540"/>
        <end position="552"/>
    </location>
</feature>
<comment type="caution">
    <text evidence="3">The sequence shown here is derived from an EMBL/GenBank/DDBJ whole genome shotgun (WGS) entry which is preliminary data.</text>
</comment>
<keyword evidence="2" id="KW-0732">Signal</keyword>
<feature type="chain" id="PRO_5043943073" evidence="2">
    <location>
        <begin position="19"/>
        <end position="616"/>
    </location>
</feature>
<evidence type="ECO:0000256" key="2">
    <source>
        <dbReference type="SAM" id="SignalP"/>
    </source>
</evidence>
<keyword evidence="4" id="KW-1185">Reference proteome</keyword>
<name>A0AAV2I3T0_LYMST</name>
<dbReference type="AlphaFoldDB" id="A0AAV2I3T0"/>
<protein>
    <submittedName>
        <fullName evidence="3">Uncharacterized protein</fullName>
    </submittedName>
</protein>
<dbReference type="EMBL" id="CAXITT010000400">
    <property type="protein sequence ID" value="CAL1540789.1"/>
    <property type="molecule type" value="Genomic_DNA"/>
</dbReference>
<organism evidence="3 4">
    <name type="scientific">Lymnaea stagnalis</name>
    <name type="common">Great pond snail</name>
    <name type="synonym">Helix stagnalis</name>
    <dbReference type="NCBI Taxonomy" id="6523"/>
    <lineage>
        <taxon>Eukaryota</taxon>
        <taxon>Metazoa</taxon>
        <taxon>Spiralia</taxon>
        <taxon>Lophotrochozoa</taxon>
        <taxon>Mollusca</taxon>
        <taxon>Gastropoda</taxon>
        <taxon>Heterobranchia</taxon>
        <taxon>Euthyneura</taxon>
        <taxon>Panpulmonata</taxon>
        <taxon>Hygrophila</taxon>
        <taxon>Lymnaeoidea</taxon>
        <taxon>Lymnaeidae</taxon>
        <taxon>Lymnaea</taxon>
    </lineage>
</organism>
<evidence type="ECO:0000256" key="1">
    <source>
        <dbReference type="SAM" id="MobiDB-lite"/>
    </source>
</evidence>
<reference evidence="3 4" key="1">
    <citation type="submission" date="2024-04" db="EMBL/GenBank/DDBJ databases">
        <authorList>
            <consortium name="Genoscope - CEA"/>
            <person name="William W."/>
        </authorList>
    </citation>
    <scope>NUCLEOTIDE SEQUENCE [LARGE SCALE GENOMIC DNA]</scope>
</reference>
<feature type="region of interest" description="Disordered" evidence="1">
    <location>
        <begin position="432"/>
        <end position="553"/>
    </location>
</feature>
<feature type="compositionally biased region" description="Basic and acidic residues" evidence="1">
    <location>
        <begin position="607"/>
        <end position="616"/>
    </location>
</feature>
<accession>A0AAV2I3T0</accession>
<feature type="compositionally biased region" description="Low complexity" evidence="1">
    <location>
        <begin position="432"/>
        <end position="537"/>
    </location>
</feature>
<feature type="region of interest" description="Disordered" evidence="1">
    <location>
        <begin position="567"/>
        <end position="616"/>
    </location>
</feature>
<dbReference type="Proteomes" id="UP001497497">
    <property type="component" value="Unassembled WGS sequence"/>
</dbReference>
<evidence type="ECO:0000313" key="4">
    <source>
        <dbReference type="Proteomes" id="UP001497497"/>
    </source>
</evidence>
<evidence type="ECO:0000313" key="3">
    <source>
        <dbReference type="EMBL" id="CAL1540789.1"/>
    </source>
</evidence>
<gene>
    <name evidence="3" type="ORF">GSLYS_00014438001</name>
</gene>